<keyword evidence="2" id="KW-1185">Reference proteome</keyword>
<proteinExistence type="predicted"/>
<name>A0A5C6CU17_9BACT</name>
<organism evidence="1 2">
    <name type="scientific">Novipirellula artificiosorum</name>
    <dbReference type="NCBI Taxonomy" id="2528016"/>
    <lineage>
        <taxon>Bacteria</taxon>
        <taxon>Pseudomonadati</taxon>
        <taxon>Planctomycetota</taxon>
        <taxon>Planctomycetia</taxon>
        <taxon>Pirellulales</taxon>
        <taxon>Pirellulaceae</taxon>
        <taxon>Novipirellula</taxon>
    </lineage>
</organism>
<evidence type="ECO:0000313" key="1">
    <source>
        <dbReference type="EMBL" id="TWU28002.1"/>
    </source>
</evidence>
<sequence>MWTAVVVALVGGNAIAAEGADPPYPTRVTAETRTNAEQLSALERPGEVFFKDGFESSDSLKKYFEIRGLREGRVKLTIDAQLAHEGNGAIQFTSPARDGRESGVGATAWFGPDGYDRVYFRRYIKFAADYDQGNLNHVGGGLTGVSGTNRWRAMGSAGIRPKGDDHFKSAFEPWRDWKRYPSPGYMFLYTYWMDMKGGRDDKYYGNMMGPADDERLVLQRDKWYCLEHMIQANDPGEANGELAAWIDGKLYIHYKGFRWRSTPEVKLKRFGIGVYVHNATKDNTVWYDDVALSTGYIGPLEANR</sequence>
<dbReference type="Gene3D" id="2.60.120.200">
    <property type="match status" value="1"/>
</dbReference>
<accession>A0A5C6CU17</accession>
<evidence type="ECO:0000313" key="2">
    <source>
        <dbReference type="Proteomes" id="UP000319143"/>
    </source>
</evidence>
<dbReference type="Proteomes" id="UP000319143">
    <property type="component" value="Unassembled WGS sequence"/>
</dbReference>
<dbReference type="AlphaFoldDB" id="A0A5C6CU17"/>
<comment type="caution">
    <text evidence="1">The sequence shown here is derived from an EMBL/GenBank/DDBJ whole genome shotgun (WGS) entry which is preliminary data.</text>
</comment>
<reference evidence="1 2" key="1">
    <citation type="submission" date="2019-02" db="EMBL/GenBank/DDBJ databases">
        <title>Deep-cultivation of Planctomycetes and their phenomic and genomic characterization uncovers novel biology.</title>
        <authorList>
            <person name="Wiegand S."/>
            <person name="Jogler M."/>
            <person name="Boedeker C."/>
            <person name="Pinto D."/>
            <person name="Vollmers J."/>
            <person name="Rivas-Marin E."/>
            <person name="Kohn T."/>
            <person name="Peeters S.H."/>
            <person name="Heuer A."/>
            <person name="Rast P."/>
            <person name="Oberbeckmann S."/>
            <person name="Bunk B."/>
            <person name="Jeske O."/>
            <person name="Meyerdierks A."/>
            <person name="Storesund J.E."/>
            <person name="Kallscheuer N."/>
            <person name="Luecker S."/>
            <person name="Lage O.M."/>
            <person name="Pohl T."/>
            <person name="Merkel B.J."/>
            <person name="Hornburger P."/>
            <person name="Mueller R.-W."/>
            <person name="Bruemmer F."/>
            <person name="Labrenz M."/>
            <person name="Spormann A.M."/>
            <person name="Op Den Camp H."/>
            <person name="Overmann J."/>
            <person name="Amann R."/>
            <person name="Jetten M.S.M."/>
            <person name="Mascher T."/>
            <person name="Medema M.H."/>
            <person name="Devos D.P."/>
            <person name="Kaster A.-K."/>
            <person name="Ovreas L."/>
            <person name="Rohde M."/>
            <person name="Galperin M.Y."/>
            <person name="Jogler C."/>
        </authorList>
    </citation>
    <scope>NUCLEOTIDE SEQUENCE [LARGE SCALE GENOMIC DNA]</scope>
    <source>
        <strain evidence="1 2">Poly41</strain>
    </source>
</reference>
<dbReference type="EMBL" id="SJPV01000032">
    <property type="protein sequence ID" value="TWU28002.1"/>
    <property type="molecule type" value="Genomic_DNA"/>
</dbReference>
<protein>
    <submittedName>
        <fullName evidence="1">Uncharacterized protein</fullName>
    </submittedName>
</protein>
<gene>
    <name evidence="1" type="ORF">Poly41_69420</name>
</gene>